<reference evidence="1 3" key="1">
    <citation type="submission" date="2016-04" db="EMBL/GenBank/DDBJ databases">
        <title>Complete genome sequencing and analysis of CBMB27, Methylobacterium phyllosphaerae isolated from leaf tissues of rice (Oryza sativa L.).</title>
        <authorList>
            <person name="Lee Y."/>
            <person name="Hwangbo K."/>
            <person name="Chung H."/>
            <person name="Yoo J."/>
            <person name="Kim K.Y."/>
            <person name="Sa T.M."/>
            <person name="Um Y."/>
            <person name="Madhaiyan M."/>
        </authorList>
    </citation>
    <scope>NUCLEOTIDE SEQUENCE [LARGE SCALE GENOMIC DNA]</scope>
    <source>
        <strain evidence="1 3">CBMB27</strain>
    </source>
</reference>
<name>A0AAE8L816_9HYPH</name>
<evidence type="ECO:0000313" key="2">
    <source>
        <dbReference type="EMBL" id="SFH29029.1"/>
    </source>
</evidence>
<dbReference type="Proteomes" id="UP000185487">
    <property type="component" value="Chromosome"/>
</dbReference>
<evidence type="ECO:0000313" key="1">
    <source>
        <dbReference type="EMBL" id="APT32905.1"/>
    </source>
</evidence>
<reference evidence="2 4" key="2">
    <citation type="submission" date="2016-10" db="EMBL/GenBank/DDBJ databases">
        <authorList>
            <person name="Varghese N."/>
            <person name="Submissions S."/>
        </authorList>
    </citation>
    <scope>NUCLEOTIDE SEQUENCE [LARGE SCALE GENOMIC DNA]</scope>
    <source>
        <strain evidence="2 4">CBMB27</strain>
    </source>
</reference>
<keyword evidence="3" id="KW-1185">Reference proteome</keyword>
<dbReference type="GeneID" id="96605776"/>
<dbReference type="Proteomes" id="UP000199140">
    <property type="component" value="Unassembled WGS sequence"/>
</dbReference>
<accession>A0AAE8L816</accession>
<dbReference type="KEGG" id="mphy:MCBMB27_03614"/>
<evidence type="ECO:0000313" key="4">
    <source>
        <dbReference type="Proteomes" id="UP000199140"/>
    </source>
</evidence>
<sequence>MMFAVPALLMELALATPVSDTMPVFDVHGSCRAATQQMTLDAGRQKLCLEDEGSARAEVEKKWSSYPAGDRTRCAAEAQLDGLPSYVDLLECLTLAREAKAEDGQ</sequence>
<dbReference type="EMBL" id="CP015367">
    <property type="protein sequence ID" value="APT32905.1"/>
    <property type="molecule type" value="Genomic_DNA"/>
</dbReference>
<gene>
    <name evidence="1" type="ORF">MCBMB27_03614</name>
    <name evidence="2" type="ORF">SAMN05192567_11936</name>
</gene>
<protein>
    <submittedName>
        <fullName evidence="2">Uncharacterized protein</fullName>
    </submittedName>
</protein>
<organism evidence="2 4">
    <name type="scientific">Methylobacterium phyllosphaerae</name>
    <dbReference type="NCBI Taxonomy" id="418223"/>
    <lineage>
        <taxon>Bacteria</taxon>
        <taxon>Pseudomonadati</taxon>
        <taxon>Pseudomonadota</taxon>
        <taxon>Alphaproteobacteria</taxon>
        <taxon>Hyphomicrobiales</taxon>
        <taxon>Methylobacteriaceae</taxon>
        <taxon>Methylobacterium</taxon>
    </lineage>
</organism>
<dbReference type="AlphaFoldDB" id="A0AAE8L816"/>
<dbReference type="RefSeq" id="WP_236952735.1">
    <property type="nucleotide sequence ID" value="NZ_CP015367.1"/>
</dbReference>
<dbReference type="EMBL" id="FOPK01000019">
    <property type="protein sequence ID" value="SFH29029.1"/>
    <property type="molecule type" value="Genomic_DNA"/>
</dbReference>
<evidence type="ECO:0000313" key="3">
    <source>
        <dbReference type="Proteomes" id="UP000185487"/>
    </source>
</evidence>
<proteinExistence type="predicted"/>